<sequence length="396" mass="43721">MAASGGATPVSPQFRFPLTNSLPTFRCFWICISRSLSNSWSNDLPAALPAIYESANAGSRSSLNSNQSSDVSQQQKPNAGNATSWDAYGAAPYNPIRNRLRDKIGTPFAELQSVNINLQELQTGQQKLKGMLEKIDQEQKQLDIILVTYLEKKIELEKALESCVGASNGGGSPSIDDAIDASTPLHRQIVRTSPEERHPQPADLSKKSIPLGSTRHKLFIIDWLFISPAHLVASCNHLKPQALVAVIAVPAASNAGHKVCGFFDNYSANVMVDGRPINLGLWIQLVRRLRSSQPLSYPQTDCFLLCFSLVNPASFENVRAKWYPEVSHHCAGHQSFSSLTNRNHAFYASKHPRPVVENFMLQPVNYVQAPEIEPVDSEDQKNFSPATTQHQLQLSH</sequence>
<keyword evidence="2" id="KW-0342">GTP-binding</keyword>
<dbReference type="GO" id="GO:0003924">
    <property type="term" value="F:GTPase activity"/>
    <property type="evidence" value="ECO:0007669"/>
    <property type="project" value="InterPro"/>
</dbReference>
<dbReference type="GO" id="GO:0005525">
    <property type="term" value="F:GTP binding"/>
    <property type="evidence" value="ECO:0007669"/>
    <property type="project" value="UniProtKB-KW"/>
</dbReference>
<dbReference type="GO" id="GO:0007264">
    <property type="term" value="P:small GTPase-mediated signal transduction"/>
    <property type="evidence" value="ECO:0007669"/>
    <property type="project" value="InterPro"/>
</dbReference>
<dbReference type="SUPFAM" id="SSF52540">
    <property type="entry name" value="P-loop containing nucleoside triphosphate hydrolases"/>
    <property type="match status" value="1"/>
</dbReference>
<dbReference type="Gene3D" id="6.10.250.370">
    <property type="match status" value="1"/>
</dbReference>
<evidence type="ECO:0000256" key="1">
    <source>
        <dbReference type="ARBA" id="ARBA00022741"/>
    </source>
</evidence>
<accession>A0A915CUQ8</accession>
<evidence type="ECO:0000256" key="2">
    <source>
        <dbReference type="ARBA" id="ARBA00023134"/>
    </source>
</evidence>
<feature type="compositionally biased region" description="Polar residues" evidence="3">
    <location>
        <begin position="382"/>
        <end position="396"/>
    </location>
</feature>
<dbReference type="Pfam" id="PF00071">
    <property type="entry name" value="Ras"/>
    <property type="match status" value="1"/>
</dbReference>
<dbReference type="SMART" id="SM00174">
    <property type="entry name" value="RHO"/>
    <property type="match status" value="1"/>
</dbReference>
<name>A0A915CUQ8_9BILA</name>
<dbReference type="Proteomes" id="UP000887574">
    <property type="component" value="Unplaced"/>
</dbReference>
<organism evidence="4 5">
    <name type="scientific">Ditylenchus dipsaci</name>
    <dbReference type="NCBI Taxonomy" id="166011"/>
    <lineage>
        <taxon>Eukaryota</taxon>
        <taxon>Metazoa</taxon>
        <taxon>Ecdysozoa</taxon>
        <taxon>Nematoda</taxon>
        <taxon>Chromadorea</taxon>
        <taxon>Rhabditida</taxon>
        <taxon>Tylenchina</taxon>
        <taxon>Tylenchomorpha</taxon>
        <taxon>Sphaerularioidea</taxon>
        <taxon>Anguinidae</taxon>
        <taxon>Anguininae</taxon>
        <taxon>Ditylenchus</taxon>
    </lineage>
</organism>
<evidence type="ECO:0000313" key="5">
    <source>
        <dbReference type="WBParaSite" id="jg12436"/>
    </source>
</evidence>
<keyword evidence="1" id="KW-0547">Nucleotide-binding</keyword>
<dbReference type="AlphaFoldDB" id="A0A915CUQ8"/>
<feature type="region of interest" description="Disordered" evidence="3">
    <location>
        <begin position="59"/>
        <end position="86"/>
    </location>
</feature>
<reference evidence="5" key="1">
    <citation type="submission" date="2022-11" db="UniProtKB">
        <authorList>
            <consortium name="WormBaseParasite"/>
        </authorList>
    </citation>
    <scope>IDENTIFICATION</scope>
</reference>
<dbReference type="InterPro" id="IPR001806">
    <property type="entry name" value="Small_GTPase"/>
</dbReference>
<dbReference type="PANTHER" id="PTHR24072">
    <property type="entry name" value="RHO FAMILY GTPASE"/>
    <property type="match status" value="1"/>
</dbReference>
<dbReference type="InterPro" id="IPR027417">
    <property type="entry name" value="P-loop_NTPase"/>
</dbReference>
<dbReference type="InterPro" id="IPR003578">
    <property type="entry name" value="Small_GTPase_Rho"/>
</dbReference>
<dbReference type="Gene3D" id="3.40.50.300">
    <property type="entry name" value="P-loop containing nucleotide triphosphate hydrolases"/>
    <property type="match status" value="1"/>
</dbReference>
<evidence type="ECO:0000256" key="3">
    <source>
        <dbReference type="SAM" id="MobiDB-lite"/>
    </source>
</evidence>
<dbReference type="PROSITE" id="PS51420">
    <property type="entry name" value="RHO"/>
    <property type="match status" value="1"/>
</dbReference>
<evidence type="ECO:0000313" key="4">
    <source>
        <dbReference type="Proteomes" id="UP000887574"/>
    </source>
</evidence>
<feature type="region of interest" description="Disordered" evidence="3">
    <location>
        <begin position="375"/>
        <end position="396"/>
    </location>
</feature>
<keyword evidence="4" id="KW-1185">Reference proteome</keyword>
<proteinExistence type="predicted"/>
<dbReference type="WBParaSite" id="jg12436">
    <property type="protein sequence ID" value="jg12436"/>
    <property type="gene ID" value="jg12436"/>
</dbReference>
<protein>
    <submittedName>
        <fullName evidence="5">Uncharacterized protein</fullName>
    </submittedName>
</protein>
<feature type="compositionally biased region" description="Low complexity" evidence="3">
    <location>
        <begin position="59"/>
        <end position="75"/>
    </location>
</feature>